<dbReference type="PANTHER" id="PTHR11910">
    <property type="entry name" value="ATP SYNTHASE DELTA CHAIN"/>
    <property type="match status" value="1"/>
</dbReference>
<proteinExistence type="inferred from homology"/>
<dbReference type="InterPro" id="IPR026015">
    <property type="entry name" value="ATP_synth_OSCP/delta_N_sf"/>
</dbReference>
<dbReference type="InterPro" id="IPR000711">
    <property type="entry name" value="ATPase_OSCP/dsu"/>
</dbReference>
<comment type="function">
    <text evidence="8">F(1)F(0) ATP synthase produces ATP from ADP in the presence of a proton or sodium gradient. F-type ATPases consist of two structural domains, F(1) containing the extramembraneous catalytic core and F(0) containing the membrane proton channel, linked together by a central stalk and a peripheral stalk. During catalysis, ATP synthesis in the catalytic domain of F(1) is coupled via a rotary mechanism of the central stalk subunits to proton translocation.</text>
</comment>
<gene>
    <name evidence="8" type="primary">atpH</name>
    <name evidence="9" type="ORF">SRT_05850</name>
</gene>
<dbReference type="RefSeq" id="WP_128832996.1">
    <property type="nucleotide sequence ID" value="NZ_AP014612.1"/>
</dbReference>
<comment type="function">
    <text evidence="8">This protein is part of the stalk that links CF(0) to CF(1). It either transmits conformational changes from CF(0) to CF(1) or is implicated in proton conduction.</text>
</comment>
<dbReference type="Proteomes" id="UP000217758">
    <property type="component" value="Chromosome"/>
</dbReference>
<dbReference type="Pfam" id="PF00213">
    <property type="entry name" value="OSCP"/>
    <property type="match status" value="1"/>
</dbReference>
<protein>
    <recommendedName>
        <fullName evidence="8">ATP synthase subunit delta</fullName>
    </recommendedName>
    <alternativeName>
        <fullName evidence="8">ATP synthase F(1) sector subunit delta</fullName>
    </alternativeName>
    <alternativeName>
        <fullName evidence="8">F-type ATPase subunit delta</fullName>
        <shortName evidence="8">F-ATPase subunit delta</shortName>
    </alternativeName>
</protein>
<dbReference type="NCBIfam" id="TIGR01145">
    <property type="entry name" value="ATP_synt_delta"/>
    <property type="match status" value="1"/>
</dbReference>
<comment type="subcellular location">
    <subcellularLocation>
        <location evidence="8">Cell membrane</location>
        <topology evidence="8">Peripheral membrane protein</topology>
    </subcellularLocation>
    <subcellularLocation>
        <location evidence="1">Membrane</location>
    </subcellularLocation>
</comment>
<dbReference type="GO" id="GO:0045259">
    <property type="term" value="C:proton-transporting ATP synthase complex"/>
    <property type="evidence" value="ECO:0007669"/>
    <property type="project" value="UniProtKB-KW"/>
</dbReference>
<keyword evidence="6 8" id="KW-0472">Membrane</keyword>
<name>A0A1L7LI41_9STRE</name>
<evidence type="ECO:0000256" key="6">
    <source>
        <dbReference type="ARBA" id="ARBA00023136"/>
    </source>
</evidence>
<keyword evidence="8" id="KW-0139">CF(1)</keyword>
<dbReference type="Gene3D" id="1.10.520.20">
    <property type="entry name" value="N-terminal domain of the delta subunit of the F1F0-ATP synthase"/>
    <property type="match status" value="1"/>
</dbReference>
<evidence type="ECO:0000256" key="4">
    <source>
        <dbReference type="ARBA" id="ARBA00022781"/>
    </source>
</evidence>
<dbReference type="GO" id="GO:0005886">
    <property type="term" value="C:plasma membrane"/>
    <property type="evidence" value="ECO:0007669"/>
    <property type="project" value="UniProtKB-SubCell"/>
</dbReference>
<organism evidence="9 10">
    <name type="scientific">Streptococcus troglodytae</name>
    <dbReference type="NCBI Taxonomy" id="1111760"/>
    <lineage>
        <taxon>Bacteria</taxon>
        <taxon>Bacillati</taxon>
        <taxon>Bacillota</taxon>
        <taxon>Bacilli</taxon>
        <taxon>Lactobacillales</taxon>
        <taxon>Streptococcaceae</taxon>
        <taxon>Streptococcus</taxon>
    </lineage>
</organism>
<keyword evidence="2 8" id="KW-0813">Transport</keyword>
<evidence type="ECO:0000256" key="1">
    <source>
        <dbReference type="ARBA" id="ARBA00004370"/>
    </source>
</evidence>
<dbReference type="NCBIfam" id="NF004401">
    <property type="entry name" value="PRK05758.2-1"/>
    <property type="match status" value="1"/>
</dbReference>
<dbReference type="KEGG" id="strg:SRT_05850"/>
<evidence type="ECO:0000256" key="8">
    <source>
        <dbReference type="HAMAP-Rule" id="MF_01416"/>
    </source>
</evidence>
<keyword evidence="4 8" id="KW-0375">Hydrogen ion transport</keyword>
<reference evidence="9 10" key="1">
    <citation type="journal article" date="2016" name="Microbiol. Immunol.">
        <title>Complete genome sequence of Streptococcus troglodytae TKU31 isolated from the oral cavity of a chimpanzee (Pan troglodytes).</title>
        <authorList>
            <person name="Okamoto M."/>
            <person name="Naito M."/>
            <person name="Miyanohara M."/>
            <person name="Imai S."/>
            <person name="Nomura Y."/>
            <person name="Saito W."/>
            <person name="Momoi Y."/>
            <person name="Takada K."/>
            <person name="Miyabe-Nishiwaki T."/>
            <person name="Tomonaga M."/>
            <person name="Hanada N."/>
        </authorList>
    </citation>
    <scope>NUCLEOTIDE SEQUENCE [LARGE SCALE GENOMIC DNA]</scope>
    <source>
        <strain evidence="10">TKU 31</strain>
    </source>
</reference>
<evidence type="ECO:0000256" key="2">
    <source>
        <dbReference type="ARBA" id="ARBA00022448"/>
    </source>
</evidence>
<dbReference type="SUPFAM" id="SSF47928">
    <property type="entry name" value="N-terminal domain of the delta subunit of the F1F0-ATP synthase"/>
    <property type="match status" value="1"/>
</dbReference>
<accession>A0A1L7LI41</accession>
<keyword evidence="7 8" id="KW-0066">ATP synthesis</keyword>
<comment type="similarity">
    <text evidence="8">Belongs to the ATPase delta chain family.</text>
</comment>
<dbReference type="EMBL" id="AP014612">
    <property type="protein sequence ID" value="BAQ23846.1"/>
    <property type="molecule type" value="Genomic_DNA"/>
</dbReference>
<keyword evidence="5 8" id="KW-0406">Ion transport</keyword>
<evidence type="ECO:0000313" key="10">
    <source>
        <dbReference type="Proteomes" id="UP000217758"/>
    </source>
</evidence>
<evidence type="ECO:0000256" key="3">
    <source>
        <dbReference type="ARBA" id="ARBA00022475"/>
    </source>
</evidence>
<evidence type="ECO:0000256" key="5">
    <source>
        <dbReference type="ARBA" id="ARBA00023065"/>
    </source>
</evidence>
<evidence type="ECO:0000256" key="7">
    <source>
        <dbReference type="ARBA" id="ARBA00023310"/>
    </source>
</evidence>
<keyword evidence="3 8" id="KW-1003">Cell membrane</keyword>
<dbReference type="PRINTS" id="PR00125">
    <property type="entry name" value="ATPASEDELTA"/>
</dbReference>
<sequence length="178" mass="20464">MDKKTQAVTEIYAKSLVEVALERDSVPIIYDEVRAILSVLDDQQVQDFLASKAIDLSAKAKVVKLFQESSSDYMKRFLEIILQNERQQFLYLIMKEVLKELSLKTHIFDIEVTTAIALSDDQKERLTALVEKKFALTKRNLIEKIDDKIIGGFIIKANNKVIDTSIRSQLQELKMNLK</sequence>
<dbReference type="HAMAP" id="MF_01416">
    <property type="entry name" value="ATP_synth_delta_bact"/>
    <property type="match status" value="1"/>
</dbReference>
<dbReference type="GO" id="GO:0046933">
    <property type="term" value="F:proton-transporting ATP synthase activity, rotational mechanism"/>
    <property type="evidence" value="ECO:0007669"/>
    <property type="project" value="UniProtKB-UniRule"/>
</dbReference>
<keyword evidence="10" id="KW-1185">Reference proteome</keyword>
<dbReference type="AlphaFoldDB" id="A0A1L7LI41"/>
<evidence type="ECO:0000313" key="9">
    <source>
        <dbReference type="EMBL" id="BAQ23846.1"/>
    </source>
</evidence>